<feature type="signal peptide" evidence="3">
    <location>
        <begin position="1"/>
        <end position="22"/>
    </location>
</feature>
<evidence type="ECO:0000256" key="2">
    <source>
        <dbReference type="ARBA" id="ARBA00023157"/>
    </source>
</evidence>
<dbReference type="Gene3D" id="2.60.120.200">
    <property type="match status" value="1"/>
</dbReference>
<dbReference type="InterPro" id="IPR007110">
    <property type="entry name" value="Ig-like_dom"/>
</dbReference>
<name>A0A1W6LK81_9BACT</name>
<dbReference type="RefSeq" id="WP_085754903.1">
    <property type="nucleotide sequence ID" value="NZ_CP021023.1"/>
</dbReference>
<evidence type="ECO:0000256" key="3">
    <source>
        <dbReference type="SAM" id="SignalP"/>
    </source>
</evidence>
<dbReference type="InterPro" id="IPR006558">
    <property type="entry name" value="LamG-like"/>
</dbReference>
<reference evidence="6" key="1">
    <citation type="submission" date="2017-04" db="EMBL/GenBank/DDBJ databases">
        <title>Comparative genomics and description of representatives of a novel lineage of planctomycetes thriving in anoxic sediments.</title>
        <authorList>
            <person name="Spring S."/>
            <person name="Bunk B."/>
            <person name="Sproer C."/>
        </authorList>
    </citation>
    <scope>NUCLEOTIDE SEQUENCE [LARGE SCALE GENOMIC DNA]</scope>
    <source>
        <strain evidence="6">ST-PulAB-D4</strain>
    </source>
</reference>
<keyword evidence="2" id="KW-1015">Disulfide bond</keyword>
<dbReference type="InterPro" id="IPR003599">
    <property type="entry name" value="Ig_sub"/>
</dbReference>
<feature type="chain" id="PRO_5012167619" description="Ig-like domain-containing protein" evidence="3">
    <location>
        <begin position="23"/>
        <end position="770"/>
    </location>
</feature>
<dbReference type="STRING" id="1941349.STSP1_00564"/>
<evidence type="ECO:0000313" key="6">
    <source>
        <dbReference type="Proteomes" id="UP000193334"/>
    </source>
</evidence>
<accession>A0A1W6LK81</accession>
<keyword evidence="1 3" id="KW-0732">Signal</keyword>
<proteinExistence type="predicted"/>
<sequence length="770" mass="82782" precursor="true">MMKLNYLTMCAAVVFLSFTAQARVYYWEGAVSSEWSNLDNWKCDYNDGIVDATELPGEADNNGGSMRFGESPVDVVNQCVYNYEMPSQNYTGANWSAINVGLDEPATITFNGGVWYQSAALGIGAGSFGQWIHNGGLYSGAGKEVHVGSQSQGYLEISGGEISTARVRVCANSGTDNSEAVVKGGKITATQWLNVGQNATGSMTVLNGTVETPDLSVQNDSVLTIQGGLVQAGTISFAGENSFIDLKGGLLETSGLDAAAIQAFIDAGQITSTVPDSSIVYEDMGEGVYNIYAESPYLAISPSPADNSIDLPVEAVDLSWGQEDSAAGLGITYEVHLGTEPENLPIVKYTTDQSDDFNFNAENVDNGTQYFWRVDAREPNDIPGGDPYVVSEGPVWTFETVPAIPEITSQSLDDTLVPQGGSASFSVEAEGITDMQFQWYKCNGVEPAFDEGTGLPLDTPVGDPAGPLASPATNSLDLTDIQVSDEGYYYCQIWNESGVEEAVYSDTARLVTERITGHWKMDDDLTDFSGSGFDASHTDPPAVFASGKDGNALSLINDPNHVQVPGSEDAFNFYHLGLTVNFWMKSDLEGWHGLVCKQDRDGYSPWRGLVIETNGSGLAVFTFREVGSISSDVAVTDGQWHMITATYDGETGEMKLYVDGEEKASAAYPESAPLLTDNPLVIGAEQVTGATPLEGQIDDVRVYTYAKPDTEILDLYNNLTEPDKQLCLLEYGEAVDVSGPEGEPDCMIDMHDFAYIAVNWLNSGIYPVVE</sequence>
<feature type="domain" description="Ig-like" evidence="4">
    <location>
        <begin position="405"/>
        <end position="505"/>
    </location>
</feature>
<dbReference type="EMBL" id="CP021023">
    <property type="protein sequence ID" value="ARN56191.1"/>
    <property type="molecule type" value="Genomic_DNA"/>
</dbReference>
<evidence type="ECO:0000259" key="4">
    <source>
        <dbReference type="PROSITE" id="PS50835"/>
    </source>
</evidence>
<dbReference type="Pfam" id="PF13927">
    <property type="entry name" value="Ig_3"/>
    <property type="match status" value="1"/>
</dbReference>
<dbReference type="SUPFAM" id="SSF49899">
    <property type="entry name" value="Concanavalin A-like lectins/glucanases"/>
    <property type="match status" value="1"/>
</dbReference>
<protein>
    <recommendedName>
        <fullName evidence="4">Ig-like domain-containing protein</fullName>
    </recommendedName>
</protein>
<gene>
    <name evidence="5" type="ORF">STSP1_00564</name>
</gene>
<dbReference type="Gene3D" id="2.60.40.10">
    <property type="entry name" value="Immunoglobulins"/>
    <property type="match status" value="2"/>
</dbReference>
<dbReference type="PROSITE" id="PS50835">
    <property type="entry name" value="IG_LIKE"/>
    <property type="match status" value="1"/>
</dbReference>
<dbReference type="InterPro" id="IPR013783">
    <property type="entry name" value="Ig-like_fold"/>
</dbReference>
<dbReference type="SUPFAM" id="SSF48726">
    <property type="entry name" value="Immunoglobulin"/>
    <property type="match status" value="1"/>
</dbReference>
<dbReference type="Pfam" id="PF13385">
    <property type="entry name" value="Laminin_G_3"/>
    <property type="match status" value="1"/>
</dbReference>
<evidence type="ECO:0000256" key="1">
    <source>
        <dbReference type="ARBA" id="ARBA00022729"/>
    </source>
</evidence>
<dbReference type="InterPro" id="IPR036179">
    <property type="entry name" value="Ig-like_dom_sf"/>
</dbReference>
<dbReference type="InterPro" id="IPR013320">
    <property type="entry name" value="ConA-like_dom_sf"/>
</dbReference>
<evidence type="ECO:0000313" key="5">
    <source>
        <dbReference type="EMBL" id="ARN56191.1"/>
    </source>
</evidence>
<dbReference type="KEGG" id="pbp:STSP1_00564"/>
<dbReference type="Proteomes" id="UP000193334">
    <property type="component" value="Chromosome"/>
</dbReference>
<dbReference type="AlphaFoldDB" id="A0A1W6LK81"/>
<dbReference type="SMART" id="SM00409">
    <property type="entry name" value="IG"/>
    <property type="match status" value="1"/>
</dbReference>
<keyword evidence="6" id="KW-1185">Reference proteome</keyword>
<dbReference type="SMART" id="SM00560">
    <property type="entry name" value="LamGL"/>
    <property type="match status" value="1"/>
</dbReference>
<organism evidence="5 6">
    <name type="scientific">Sedimentisphaera salicampi</name>
    <dbReference type="NCBI Taxonomy" id="1941349"/>
    <lineage>
        <taxon>Bacteria</taxon>
        <taxon>Pseudomonadati</taxon>
        <taxon>Planctomycetota</taxon>
        <taxon>Phycisphaerae</taxon>
        <taxon>Sedimentisphaerales</taxon>
        <taxon>Sedimentisphaeraceae</taxon>
        <taxon>Sedimentisphaera</taxon>
    </lineage>
</organism>